<accession>A0A9D1MGY5</accession>
<gene>
    <name evidence="1" type="ORF">IAB05_00590</name>
</gene>
<evidence type="ECO:0000313" key="2">
    <source>
        <dbReference type="Proteomes" id="UP000824094"/>
    </source>
</evidence>
<name>A0A9D1MGY5_9FIRM</name>
<dbReference type="AlphaFoldDB" id="A0A9D1MGY5"/>
<reference evidence="1" key="1">
    <citation type="submission" date="2020-10" db="EMBL/GenBank/DDBJ databases">
        <authorList>
            <person name="Gilroy R."/>
        </authorList>
    </citation>
    <scope>NUCLEOTIDE SEQUENCE</scope>
    <source>
        <strain evidence="1">18911</strain>
    </source>
</reference>
<reference evidence="1" key="2">
    <citation type="journal article" date="2021" name="PeerJ">
        <title>Extensive microbial diversity within the chicken gut microbiome revealed by metagenomics and culture.</title>
        <authorList>
            <person name="Gilroy R."/>
            <person name="Ravi A."/>
            <person name="Getino M."/>
            <person name="Pursley I."/>
            <person name="Horton D.L."/>
            <person name="Alikhan N.F."/>
            <person name="Baker D."/>
            <person name="Gharbi K."/>
            <person name="Hall N."/>
            <person name="Watson M."/>
            <person name="Adriaenssens E.M."/>
            <person name="Foster-Nyarko E."/>
            <person name="Jarju S."/>
            <person name="Secka A."/>
            <person name="Antonio M."/>
            <person name="Oren A."/>
            <person name="Chaudhuri R.R."/>
            <person name="La Ragione R."/>
            <person name="Hildebrand F."/>
            <person name="Pallen M.J."/>
        </authorList>
    </citation>
    <scope>NUCLEOTIDE SEQUENCE</scope>
    <source>
        <strain evidence="1">18911</strain>
    </source>
</reference>
<evidence type="ECO:0000313" key="1">
    <source>
        <dbReference type="EMBL" id="HIU59868.1"/>
    </source>
</evidence>
<dbReference type="SUPFAM" id="SSF51126">
    <property type="entry name" value="Pectin lyase-like"/>
    <property type="match status" value="1"/>
</dbReference>
<comment type="caution">
    <text evidence="1">The sequence shown here is derived from an EMBL/GenBank/DDBJ whole genome shotgun (WGS) entry which is preliminary data.</text>
</comment>
<dbReference type="InterPro" id="IPR011050">
    <property type="entry name" value="Pectin_lyase_fold/virulence"/>
</dbReference>
<sequence length="944" mass="103429">MKKFLIAVICIIPIIVVLALSATSDIILNFAPVNPESIVVKDSSNNEIDTDALIMASTDTNDFLIIDIYPTITPDKSITYEQVGGGTASIELEQQGDSNRYDIIATGSGAVSLIVRAEKNVNVQVQLNFYVQSTKVNELSIFDNHGNAVESTDSIQDGYDDLEPYRLTGPARFVYDANPIDALGDEEAQWFVAVGKDLVSVDNGIVRPLKRPTTGESGLAIVKLELYDKDVTLHERYFAVDVSDAVASQDSVYADSEADLEAVIQGTLLIQNDLKFSYSSIGGDVYVVSGSYTDEKGEKQEFEFEINVSIGGAKWGFIDGYSTIYTNNGNYFAAFGYIGGAAFDENETQSVVLTSSDDKVLSVGLSGRKWKLTPLKAGKVTLRAEKDGAVVEKEIVVRERPLVIFQDLVTADSQLGIRMDRTWGTEWVKTENGETAYTSDFRMGIRGDTNAFDVLWTATVTDFEGGTVNVAPAYGGTEPTEEQLAPIGAEEYVRLIPVGDGTQAVVMRLNPQKMLGATMTLTASVLVDNRPIGNVTASFTFKFHDIPSVNVYTWDEMYWSVCNMNRDIIMQSAITVPDEVFAANNADVDAIDMRSSMYGNGFLFQMTGVAPHDKLSVFGIEGHFYHFMKGQQTVSGEVYDRGIVFEDMRISGMPTMDELVKISEQGKSSYFFCRSWSSEKITYRYCQIYNCTKGVHAHGSDLFTLEGCIIGDNYTTGGELAYSVANHNSGCKLVLKNNVFKTSRGPSLMISPRQLVDEVLNQSITPYISVEGFLDVYNWKTRKQLPDVFSTTVGTMVSAYVPSSLLDVPEIVSNAMTEVMNNEIYDDLFFNYAGEQYISLAVTVLGLMCTATPDRITIADGTGMASFEMPLHDANGTPLGELKNLESLIPSIGSLIGNATVAKMKISHNPVIICPDFSTGSPNIMPGEQIPNDRELYDRLTGKA</sequence>
<protein>
    <submittedName>
        <fullName evidence="1">Uncharacterized protein</fullName>
    </submittedName>
</protein>
<organism evidence="1 2">
    <name type="scientific">Candidatus Stercoripulliclostridium merdigallinarum</name>
    <dbReference type="NCBI Taxonomy" id="2840951"/>
    <lineage>
        <taxon>Bacteria</taxon>
        <taxon>Bacillati</taxon>
        <taxon>Bacillota</taxon>
        <taxon>Clostridia</taxon>
        <taxon>Eubacteriales</taxon>
        <taxon>Candidatus Stercoripulliclostridium</taxon>
    </lineage>
</organism>
<proteinExistence type="predicted"/>
<dbReference type="EMBL" id="DVNF01000021">
    <property type="protein sequence ID" value="HIU59868.1"/>
    <property type="molecule type" value="Genomic_DNA"/>
</dbReference>
<dbReference type="Proteomes" id="UP000824094">
    <property type="component" value="Unassembled WGS sequence"/>
</dbReference>